<organism evidence="9 10">
    <name type="scientific">Blepharisma stoltei</name>
    <dbReference type="NCBI Taxonomy" id="1481888"/>
    <lineage>
        <taxon>Eukaryota</taxon>
        <taxon>Sar</taxon>
        <taxon>Alveolata</taxon>
        <taxon>Ciliophora</taxon>
        <taxon>Postciliodesmatophora</taxon>
        <taxon>Heterotrichea</taxon>
        <taxon>Heterotrichida</taxon>
        <taxon>Blepharismidae</taxon>
        <taxon>Blepharisma</taxon>
    </lineage>
</organism>
<dbReference type="InterPro" id="IPR006629">
    <property type="entry name" value="LITAF"/>
</dbReference>
<evidence type="ECO:0000256" key="7">
    <source>
        <dbReference type="SAM" id="Phobius"/>
    </source>
</evidence>
<keyword evidence="5 7" id="KW-0472">Membrane</keyword>
<dbReference type="GO" id="GO:0016020">
    <property type="term" value="C:membrane"/>
    <property type="evidence" value="ECO:0007669"/>
    <property type="project" value="UniProtKB-SubCell"/>
</dbReference>
<keyword evidence="4" id="KW-0862">Zinc</keyword>
<comment type="similarity">
    <text evidence="2">Belongs to the CDIP1/LITAF family.</text>
</comment>
<sequence>MSKDHTEDEALTQRKQENKPVNMNSQSGFYRQGIPYNEMVSSNYPYGAYPGITIYVDSNYKPEAPMGSNIVVVESTSARKDKELLLSKRPVLISCPYCNHRELTRIERKPGILLWVLCILLLLVFPLCSCLAFLCTGLYDVEHYCKRCSRRLGGLENFQFFK</sequence>
<comment type="caution">
    <text evidence="9">The sequence shown here is derived from an EMBL/GenBank/DDBJ whole genome shotgun (WGS) entry which is preliminary data.</text>
</comment>
<dbReference type="PANTHER" id="PTHR23292">
    <property type="entry name" value="LIPOPOLYSACCHARIDE-INDUCED TUMOR NECROSIS FACTOR-ALPHA FACTOR"/>
    <property type="match status" value="1"/>
</dbReference>
<evidence type="ECO:0000313" key="9">
    <source>
        <dbReference type="EMBL" id="CAG9317486.1"/>
    </source>
</evidence>
<evidence type="ECO:0000256" key="1">
    <source>
        <dbReference type="ARBA" id="ARBA00004170"/>
    </source>
</evidence>
<dbReference type="Pfam" id="PF10601">
    <property type="entry name" value="zf-LITAF-like"/>
    <property type="match status" value="1"/>
</dbReference>
<feature type="region of interest" description="Disordered" evidence="6">
    <location>
        <begin position="1"/>
        <end position="26"/>
    </location>
</feature>
<dbReference type="Proteomes" id="UP001162131">
    <property type="component" value="Unassembled WGS sequence"/>
</dbReference>
<dbReference type="InterPro" id="IPR037519">
    <property type="entry name" value="LITAF_fam"/>
</dbReference>
<dbReference type="GO" id="GO:0008270">
    <property type="term" value="F:zinc ion binding"/>
    <property type="evidence" value="ECO:0007669"/>
    <property type="project" value="TreeGrafter"/>
</dbReference>
<evidence type="ECO:0000256" key="2">
    <source>
        <dbReference type="ARBA" id="ARBA00005975"/>
    </source>
</evidence>
<protein>
    <recommendedName>
        <fullName evidence="8">LITAF domain-containing protein</fullName>
    </recommendedName>
</protein>
<evidence type="ECO:0000256" key="3">
    <source>
        <dbReference type="ARBA" id="ARBA00022723"/>
    </source>
</evidence>
<evidence type="ECO:0000256" key="6">
    <source>
        <dbReference type="SAM" id="MobiDB-lite"/>
    </source>
</evidence>
<keyword evidence="7" id="KW-0812">Transmembrane</keyword>
<feature type="transmembrane region" description="Helical" evidence="7">
    <location>
        <begin position="112"/>
        <end position="139"/>
    </location>
</feature>
<dbReference type="AlphaFoldDB" id="A0AAU9J9V1"/>
<comment type="subcellular location">
    <subcellularLocation>
        <location evidence="1">Membrane</location>
        <topology evidence="1">Peripheral membrane protein</topology>
    </subcellularLocation>
</comment>
<dbReference type="SMART" id="SM00714">
    <property type="entry name" value="LITAF"/>
    <property type="match status" value="1"/>
</dbReference>
<evidence type="ECO:0000256" key="5">
    <source>
        <dbReference type="ARBA" id="ARBA00023136"/>
    </source>
</evidence>
<dbReference type="PROSITE" id="PS51837">
    <property type="entry name" value="LITAF"/>
    <property type="match status" value="1"/>
</dbReference>
<keyword evidence="3" id="KW-0479">Metal-binding</keyword>
<feature type="domain" description="LITAF" evidence="8">
    <location>
        <begin position="73"/>
        <end position="157"/>
    </location>
</feature>
<keyword evidence="7" id="KW-1133">Transmembrane helix</keyword>
<evidence type="ECO:0000259" key="8">
    <source>
        <dbReference type="PROSITE" id="PS51837"/>
    </source>
</evidence>
<reference evidence="9" key="1">
    <citation type="submission" date="2021-09" db="EMBL/GenBank/DDBJ databases">
        <authorList>
            <consortium name="AG Swart"/>
            <person name="Singh M."/>
            <person name="Singh A."/>
            <person name="Seah K."/>
            <person name="Emmerich C."/>
        </authorList>
    </citation>
    <scope>NUCLEOTIDE SEQUENCE</scope>
    <source>
        <strain evidence="9">ATCC30299</strain>
    </source>
</reference>
<dbReference type="PANTHER" id="PTHR23292:SF6">
    <property type="entry name" value="FI16602P1-RELATED"/>
    <property type="match status" value="1"/>
</dbReference>
<name>A0AAU9J9V1_9CILI</name>
<evidence type="ECO:0000256" key="4">
    <source>
        <dbReference type="ARBA" id="ARBA00022833"/>
    </source>
</evidence>
<gene>
    <name evidence="9" type="ORF">BSTOLATCC_MIC18732</name>
</gene>
<accession>A0AAU9J9V1</accession>
<proteinExistence type="inferred from homology"/>
<evidence type="ECO:0000313" key="10">
    <source>
        <dbReference type="Proteomes" id="UP001162131"/>
    </source>
</evidence>
<keyword evidence="10" id="KW-1185">Reference proteome</keyword>
<feature type="compositionally biased region" description="Basic and acidic residues" evidence="6">
    <location>
        <begin position="1"/>
        <end position="18"/>
    </location>
</feature>
<dbReference type="EMBL" id="CAJZBQ010000018">
    <property type="protein sequence ID" value="CAG9317486.1"/>
    <property type="molecule type" value="Genomic_DNA"/>
</dbReference>